<dbReference type="PROSITE" id="PS51892">
    <property type="entry name" value="SUBTILASE"/>
    <property type="match status" value="1"/>
</dbReference>
<sequence>MWQLELLSRVVPAFGALAKEFSETEQQDATRRRNAEDCYADIVNIGLAIDKSGGEWASGLDEIDVTKLLMAFETRFPTRRKRFPIDFVAWIPRETTDIGHGGRAQFPQLNALASSIASAGWGGYHECYDILSQTKEKHTQYLAIFGEDVSLFHKSERRDPDIRERFLKRVRRAAKHLLDVYYKEESGSDSESFSLSQHPSHGMPEFADRVYHILERHWRCSCPQQAIRSNGPREARLSLIRHRRFVPNITTRIDTGRTPVPAKFEILLPICKDSVKWKVTNVEVKSSASEIDTTASRKAINCDLCQYIRQSDDMTQVDVLIENDKCWHLTPKLHDGINYHTSMHPLQQLLGDGLGISYVSKCNPREQLTLCYILADSMLCLYPGPWFQAEWNSSTVYFIRRSTSTSLALTYPYISVELQDRNTPSKPLDHMQIHTHPAILSLGIILLEIVTGTMFKRTQADTLWEQCNKDNAQAWQLLNELERKGRHNRSRQISSRLSQVIRACLKLEPPPNFPSNRLSEEGPIRHYILSCIVRPLAHELQEGYKVALEDLHTSLIPETKSKDSDGIDAMKRLSRRSSASIEEIFLNNKVNSFNANTQLSSKADIATSFAVHREACFCRDQEETVEEQKVRAATAWFDWHNDALARIAELRSSVASNTRRVKIAILDSGIELSQDAKGIYDFEPRIKYQSWVDQDVEWKDEAGHGTHLASLLRKIAPNAVVHVGRVFKNEPTKNSAKNIAEAIRYAVDEWMVDIIVMSFGFGEEHEQIDDAIQHAAYKKVVMFAAASNDGKNRPDGVAWPAKDHNVICVHSGDGNGAHSSFTPSPKDSMRIMVLGECVKSAWPPHLKCNGDHRLMSGTSCAAPIAAGIAALILDYARGFLDEQEWEKLHRTTSMLRMFERMKDDHSADGYWWIKHWQWFDTNKTEGWIQGEIKGVL</sequence>
<comment type="caution">
    <text evidence="8">The sequence shown here is derived from an EMBL/GenBank/DDBJ whole genome shotgun (WGS) entry which is preliminary data.</text>
</comment>
<evidence type="ECO:0000313" key="8">
    <source>
        <dbReference type="EMBL" id="KAF1850332.1"/>
    </source>
</evidence>
<dbReference type="OrthoDB" id="206201at2759"/>
<dbReference type="InterPro" id="IPR000209">
    <property type="entry name" value="Peptidase_S8/S53_dom"/>
</dbReference>
<keyword evidence="2 5" id="KW-0645">Protease</keyword>
<evidence type="ECO:0000259" key="6">
    <source>
        <dbReference type="Pfam" id="PF00082"/>
    </source>
</evidence>
<dbReference type="InterPro" id="IPR036852">
    <property type="entry name" value="Peptidase_S8/S53_dom_sf"/>
</dbReference>
<comment type="similarity">
    <text evidence="1 5">Belongs to the peptidase S8 family.</text>
</comment>
<dbReference type="Gene3D" id="3.40.50.200">
    <property type="entry name" value="Peptidase S8/S53 domain"/>
    <property type="match status" value="1"/>
</dbReference>
<dbReference type="PROSITE" id="PS00138">
    <property type="entry name" value="SUBTILASE_SER"/>
    <property type="match status" value="1"/>
</dbReference>
<dbReference type="InterPro" id="IPR023828">
    <property type="entry name" value="Peptidase_S8_Ser-AS"/>
</dbReference>
<dbReference type="GeneID" id="63847115"/>
<dbReference type="InterPro" id="IPR015500">
    <property type="entry name" value="Peptidase_S8_subtilisin-rel"/>
</dbReference>
<evidence type="ECO:0000259" key="7">
    <source>
        <dbReference type="Pfam" id="PF24476"/>
    </source>
</evidence>
<dbReference type="Pfam" id="PF00082">
    <property type="entry name" value="Peptidase_S8"/>
    <property type="match status" value="1"/>
</dbReference>
<dbReference type="Proteomes" id="UP000800039">
    <property type="component" value="Unassembled WGS sequence"/>
</dbReference>
<dbReference type="InterPro" id="IPR056002">
    <property type="entry name" value="DUF7580"/>
</dbReference>
<evidence type="ECO:0008006" key="10">
    <source>
        <dbReference type="Google" id="ProtNLM"/>
    </source>
</evidence>
<name>A0A9P4GS56_9PLEO</name>
<evidence type="ECO:0000256" key="5">
    <source>
        <dbReference type="PROSITE-ProRule" id="PRU01240"/>
    </source>
</evidence>
<dbReference type="CDD" id="cd00306">
    <property type="entry name" value="Peptidases_S8_S53"/>
    <property type="match status" value="1"/>
</dbReference>
<dbReference type="RefSeq" id="XP_040792895.1">
    <property type="nucleotide sequence ID" value="XM_040929863.1"/>
</dbReference>
<reference evidence="8" key="1">
    <citation type="submission" date="2020-01" db="EMBL/GenBank/DDBJ databases">
        <authorList>
            <consortium name="DOE Joint Genome Institute"/>
            <person name="Haridas S."/>
            <person name="Albert R."/>
            <person name="Binder M."/>
            <person name="Bloem J."/>
            <person name="Labutti K."/>
            <person name="Salamov A."/>
            <person name="Andreopoulos B."/>
            <person name="Baker S.E."/>
            <person name="Barry K."/>
            <person name="Bills G."/>
            <person name="Bluhm B.H."/>
            <person name="Cannon C."/>
            <person name="Castanera R."/>
            <person name="Culley D.E."/>
            <person name="Daum C."/>
            <person name="Ezra D."/>
            <person name="Gonzalez J.B."/>
            <person name="Henrissat B."/>
            <person name="Kuo A."/>
            <person name="Liang C."/>
            <person name="Lipzen A."/>
            <person name="Lutzoni F."/>
            <person name="Magnuson J."/>
            <person name="Mondo S."/>
            <person name="Nolan M."/>
            <person name="Ohm R."/>
            <person name="Pangilinan J."/>
            <person name="Park H.-J."/>
            <person name="Ramirez L."/>
            <person name="Alfaro M."/>
            <person name="Sun H."/>
            <person name="Tritt A."/>
            <person name="Yoshinaga Y."/>
            <person name="Zwiers L.-H."/>
            <person name="Turgeon B.G."/>
            <person name="Goodwin S.B."/>
            <person name="Spatafora J.W."/>
            <person name="Crous P.W."/>
            <person name="Grigoriev I.V."/>
        </authorList>
    </citation>
    <scope>NUCLEOTIDE SEQUENCE</scope>
    <source>
        <strain evidence="8">CBS 394.84</strain>
    </source>
</reference>
<dbReference type="EMBL" id="ML976614">
    <property type="protein sequence ID" value="KAF1850332.1"/>
    <property type="molecule type" value="Genomic_DNA"/>
</dbReference>
<accession>A0A9P4GS56</accession>
<evidence type="ECO:0000256" key="1">
    <source>
        <dbReference type="ARBA" id="ARBA00011073"/>
    </source>
</evidence>
<feature type="domain" description="DUF7580" evidence="7">
    <location>
        <begin position="203"/>
        <end position="542"/>
    </location>
</feature>
<dbReference type="PANTHER" id="PTHR43806">
    <property type="entry name" value="PEPTIDASE S8"/>
    <property type="match status" value="1"/>
</dbReference>
<dbReference type="GO" id="GO:0006508">
    <property type="term" value="P:proteolysis"/>
    <property type="evidence" value="ECO:0007669"/>
    <property type="project" value="UniProtKB-KW"/>
</dbReference>
<dbReference type="SUPFAM" id="SSF52743">
    <property type="entry name" value="Subtilisin-like"/>
    <property type="match status" value="1"/>
</dbReference>
<dbReference type="PRINTS" id="PR00723">
    <property type="entry name" value="SUBTILISIN"/>
</dbReference>
<dbReference type="Pfam" id="PF24476">
    <property type="entry name" value="DUF7580"/>
    <property type="match status" value="1"/>
</dbReference>
<evidence type="ECO:0000256" key="2">
    <source>
        <dbReference type="ARBA" id="ARBA00022670"/>
    </source>
</evidence>
<evidence type="ECO:0000256" key="4">
    <source>
        <dbReference type="ARBA" id="ARBA00022825"/>
    </source>
</evidence>
<proteinExistence type="inferred from homology"/>
<organism evidence="8 9">
    <name type="scientific">Cucurbitaria berberidis CBS 394.84</name>
    <dbReference type="NCBI Taxonomy" id="1168544"/>
    <lineage>
        <taxon>Eukaryota</taxon>
        <taxon>Fungi</taxon>
        <taxon>Dikarya</taxon>
        <taxon>Ascomycota</taxon>
        <taxon>Pezizomycotina</taxon>
        <taxon>Dothideomycetes</taxon>
        <taxon>Pleosporomycetidae</taxon>
        <taxon>Pleosporales</taxon>
        <taxon>Pleosporineae</taxon>
        <taxon>Cucurbitariaceae</taxon>
        <taxon>Cucurbitaria</taxon>
    </lineage>
</organism>
<evidence type="ECO:0000313" key="9">
    <source>
        <dbReference type="Proteomes" id="UP000800039"/>
    </source>
</evidence>
<dbReference type="AlphaFoldDB" id="A0A9P4GS56"/>
<protein>
    <recommendedName>
        <fullName evidence="10">Peptidase S8/S53 domain-containing protein</fullName>
    </recommendedName>
</protein>
<evidence type="ECO:0000256" key="3">
    <source>
        <dbReference type="ARBA" id="ARBA00022801"/>
    </source>
</evidence>
<dbReference type="GO" id="GO:0004252">
    <property type="term" value="F:serine-type endopeptidase activity"/>
    <property type="evidence" value="ECO:0007669"/>
    <property type="project" value="UniProtKB-UniRule"/>
</dbReference>
<feature type="active site" description="Charge relay system" evidence="5">
    <location>
        <position position="859"/>
    </location>
</feature>
<dbReference type="InterPro" id="IPR050131">
    <property type="entry name" value="Peptidase_S8_subtilisin-like"/>
</dbReference>
<keyword evidence="4 5" id="KW-0720">Serine protease</keyword>
<dbReference type="Gene3D" id="1.10.510.10">
    <property type="entry name" value="Transferase(Phosphotransferase) domain 1"/>
    <property type="match status" value="1"/>
</dbReference>
<feature type="domain" description="Peptidase S8/S53" evidence="6">
    <location>
        <begin position="660"/>
        <end position="892"/>
    </location>
</feature>
<keyword evidence="9" id="KW-1185">Reference proteome</keyword>
<feature type="active site" description="Charge relay system" evidence="5">
    <location>
        <position position="667"/>
    </location>
</feature>
<gene>
    <name evidence="8" type="ORF">K460DRAFT_301237</name>
</gene>
<dbReference type="PANTHER" id="PTHR43806:SF11">
    <property type="entry name" value="CEREVISIN-RELATED"/>
    <property type="match status" value="1"/>
</dbReference>
<keyword evidence="3 5" id="KW-0378">Hydrolase</keyword>
<feature type="active site" description="Charge relay system" evidence="5">
    <location>
        <position position="704"/>
    </location>
</feature>